<evidence type="ECO:0000259" key="3">
    <source>
        <dbReference type="Pfam" id="PF02737"/>
    </source>
</evidence>
<dbReference type="PANTHER" id="PTHR48075:SF5">
    <property type="entry name" value="3-HYDROXYBUTYRYL-COA DEHYDROGENASE"/>
    <property type="match status" value="1"/>
</dbReference>
<dbReference type="InterPro" id="IPR006176">
    <property type="entry name" value="3-OHacyl-CoA_DH_NAD-bd"/>
</dbReference>
<dbReference type="Pfam" id="PF02737">
    <property type="entry name" value="3HCDH_N"/>
    <property type="match status" value="1"/>
</dbReference>
<dbReference type="InterPro" id="IPR006108">
    <property type="entry name" value="3HC_DH_C"/>
</dbReference>
<protein>
    <submittedName>
        <fullName evidence="4">Fatty acid oxidation complex subunit alpha</fullName>
    </submittedName>
</protein>
<dbReference type="Pfam" id="PF00725">
    <property type="entry name" value="3HCDH"/>
    <property type="match status" value="1"/>
</dbReference>
<dbReference type="SUPFAM" id="SSF51735">
    <property type="entry name" value="NAD(P)-binding Rossmann-fold domains"/>
    <property type="match status" value="1"/>
</dbReference>
<feature type="domain" description="3-hydroxyacyl-CoA dehydrogenase C-terminal" evidence="2">
    <location>
        <begin position="198"/>
        <end position="291"/>
    </location>
</feature>
<dbReference type="EMBL" id="SJPY01000002">
    <property type="protein sequence ID" value="TWU43789.1"/>
    <property type="molecule type" value="Genomic_DNA"/>
</dbReference>
<dbReference type="InterPro" id="IPR006180">
    <property type="entry name" value="3-OHacyl-CoA_DH_CS"/>
</dbReference>
<dbReference type="InterPro" id="IPR036291">
    <property type="entry name" value="NAD(P)-bd_dom_sf"/>
</dbReference>
<proteinExistence type="predicted"/>
<dbReference type="PANTHER" id="PTHR48075">
    <property type="entry name" value="3-HYDROXYACYL-COA DEHYDROGENASE FAMILY PROTEIN"/>
    <property type="match status" value="1"/>
</dbReference>
<dbReference type="Gene3D" id="3.40.50.720">
    <property type="entry name" value="NAD(P)-binding Rossmann-like Domain"/>
    <property type="match status" value="1"/>
</dbReference>
<dbReference type="SUPFAM" id="SSF48179">
    <property type="entry name" value="6-phosphogluconate dehydrogenase C-terminal domain-like"/>
    <property type="match status" value="2"/>
</dbReference>
<dbReference type="Proteomes" id="UP000315471">
    <property type="component" value="Unassembled WGS sequence"/>
</dbReference>
<evidence type="ECO:0000313" key="4">
    <source>
        <dbReference type="EMBL" id="TWU43789.1"/>
    </source>
</evidence>
<dbReference type="Gene3D" id="1.10.1040.50">
    <property type="match status" value="1"/>
</dbReference>
<name>A0A5C6E9A1_9BACT</name>
<dbReference type="GO" id="GO:0006635">
    <property type="term" value="P:fatty acid beta-oxidation"/>
    <property type="evidence" value="ECO:0007669"/>
    <property type="project" value="TreeGrafter"/>
</dbReference>
<dbReference type="GO" id="GO:0070403">
    <property type="term" value="F:NAD+ binding"/>
    <property type="evidence" value="ECO:0007669"/>
    <property type="project" value="InterPro"/>
</dbReference>
<keyword evidence="1" id="KW-0560">Oxidoreductase</keyword>
<feature type="domain" description="3-hydroxyacyl-CoA dehydrogenase NAD binding" evidence="3">
    <location>
        <begin position="3"/>
        <end position="194"/>
    </location>
</feature>
<reference evidence="4 5" key="1">
    <citation type="submission" date="2019-02" db="EMBL/GenBank/DDBJ databases">
        <title>Deep-cultivation of Planctomycetes and their phenomic and genomic characterization uncovers novel biology.</title>
        <authorList>
            <person name="Wiegand S."/>
            <person name="Jogler M."/>
            <person name="Boedeker C."/>
            <person name="Pinto D."/>
            <person name="Vollmers J."/>
            <person name="Rivas-Marin E."/>
            <person name="Kohn T."/>
            <person name="Peeters S.H."/>
            <person name="Heuer A."/>
            <person name="Rast P."/>
            <person name="Oberbeckmann S."/>
            <person name="Bunk B."/>
            <person name="Jeske O."/>
            <person name="Meyerdierks A."/>
            <person name="Storesund J.E."/>
            <person name="Kallscheuer N."/>
            <person name="Luecker S."/>
            <person name="Lage O.M."/>
            <person name="Pohl T."/>
            <person name="Merkel B.J."/>
            <person name="Hornburger P."/>
            <person name="Mueller R.-W."/>
            <person name="Bruemmer F."/>
            <person name="Labrenz M."/>
            <person name="Spormann A.M."/>
            <person name="Op Den Camp H."/>
            <person name="Overmann J."/>
            <person name="Amann R."/>
            <person name="Jetten M.S.M."/>
            <person name="Mascher T."/>
            <person name="Medema M.H."/>
            <person name="Devos D.P."/>
            <person name="Kaster A.-K."/>
            <person name="Ovreas L."/>
            <person name="Rohde M."/>
            <person name="Galperin M.Y."/>
            <person name="Jogler C."/>
        </authorList>
    </citation>
    <scope>NUCLEOTIDE SEQUENCE [LARGE SCALE GENOMIC DNA]</scope>
    <source>
        <strain evidence="4 5">Q31b</strain>
    </source>
</reference>
<dbReference type="InterPro" id="IPR008927">
    <property type="entry name" value="6-PGluconate_DH-like_C_sf"/>
</dbReference>
<organism evidence="4 5">
    <name type="scientific">Novipirellula aureliae</name>
    <dbReference type="NCBI Taxonomy" id="2527966"/>
    <lineage>
        <taxon>Bacteria</taxon>
        <taxon>Pseudomonadati</taxon>
        <taxon>Planctomycetota</taxon>
        <taxon>Planctomycetia</taxon>
        <taxon>Pirellulales</taxon>
        <taxon>Pirellulaceae</taxon>
        <taxon>Novipirellula</taxon>
    </lineage>
</organism>
<sequence length="420" mass="46837">MLVGVGVVGRAILSAHIESRLNVQVADLDPNAVQHAVDTLMLDPQDWEVSEITRNELDLPAITLIFKPCADEIPVSKVSSRGPVLPSPILIESIAEKLSLKQEFFRFAESRLCDDWIFCSNTSTLRIRDIASALDRPERFCGMHFFMPVSQRDAVEVIASTATAEGRAGEPQNEVIRRCCQHVELLGKTPLQVCDSPGFIVNRMLSPYLNEAMLLLSQGATEQQIESAAIHYGMPMSPLELIDLIGTQTMFNAGRVYWQAFPSRIDPSPILPALIKAKRAGRQSRCGFYDYIGKAKQRSERLAPQTVEICNRYARGVRVIERAETEMRLAATMWIEAAMLLREGTVTDANLIARAMSGGLGYRHPNGWFDYFDGIGSGPLHEFLIRYAKYSKSLLAPKELLERLACRSPSETLRYSSTSK</sequence>
<keyword evidence="5" id="KW-1185">Reference proteome</keyword>
<accession>A0A5C6E9A1</accession>
<evidence type="ECO:0000313" key="5">
    <source>
        <dbReference type="Proteomes" id="UP000315471"/>
    </source>
</evidence>
<dbReference type="GO" id="GO:0008691">
    <property type="term" value="F:3-hydroxybutyryl-CoA dehydrogenase activity"/>
    <property type="evidence" value="ECO:0007669"/>
    <property type="project" value="TreeGrafter"/>
</dbReference>
<evidence type="ECO:0000256" key="1">
    <source>
        <dbReference type="ARBA" id="ARBA00023002"/>
    </source>
</evidence>
<evidence type="ECO:0000259" key="2">
    <source>
        <dbReference type="Pfam" id="PF00725"/>
    </source>
</evidence>
<dbReference type="PROSITE" id="PS00067">
    <property type="entry name" value="3HCDH"/>
    <property type="match status" value="1"/>
</dbReference>
<dbReference type="AlphaFoldDB" id="A0A5C6E9A1"/>
<gene>
    <name evidence="4" type="primary">fadJ_2</name>
    <name evidence="4" type="ORF">Q31b_13210</name>
</gene>
<comment type="caution">
    <text evidence="4">The sequence shown here is derived from an EMBL/GenBank/DDBJ whole genome shotgun (WGS) entry which is preliminary data.</text>
</comment>